<feature type="region of interest" description="Disordered" evidence="1">
    <location>
        <begin position="1"/>
        <end position="67"/>
    </location>
</feature>
<name>A0ABY6TTW3_BIOOC</name>
<protein>
    <recommendedName>
        <fullName evidence="4">FYVE-type domain-containing protein</fullName>
    </recommendedName>
</protein>
<evidence type="ECO:0000313" key="2">
    <source>
        <dbReference type="EMBL" id="VUC22109.1"/>
    </source>
</evidence>
<dbReference type="EMBL" id="CABFNS010000513">
    <property type="protein sequence ID" value="VUC22109.1"/>
    <property type="molecule type" value="Genomic_DNA"/>
</dbReference>
<organism evidence="2 3">
    <name type="scientific">Bionectria ochroleuca</name>
    <name type="common">Gliocladium roseum</name>
    <dbReference type="NCBI Taxonomy" id="29856"/>
    <lineage>
        <taxon>Eukaryota</taxon>
        <taxon>Fungi</taxon>
        <taxon>Dikarya</taxon>
        <taxon>Ascomycota</taxon>
        <taxon>Pezizomycotina</taxon>
        <taxon>Sordariomycetes</taxon>
        <taxon>Hypocreomycetidae</taxon>
        <taxon>Hypocreales</taxon>
        <taxon>Bionectriaceae</taxon>
        <taxon>Clonostachys</taxon>
    </lineage>
</organism>
<keyword evidence="3" id="KW-1185">Reference proteome</keyword>
<evidence type="ECO:0008006" key="4">
    <source>
        <dbReference type="Google" id="ProtNLM"/>
    </source>
</evidence>
<comment type="caution">
    <text evidence="2">The sequence shown here is derived from an EMBL/GenBank/DDBJ whole genome shotgun (WGS) entry which is preliminary data.</text>
</comment>
<evidence type="ECO:0000313" key="3">
    <source>
        <dbReference type="Proteomes" id="UP000766486"/>
    </source>
</evidence>
<evidence type="ECO:0000256" key="1">
    <source>
        <dbReference type="SAM" id="MobiDB-lite"/>
    </source>
</evidence>
<reference evidence="2 3" key="1">
    <citation type="submission" date="2019-06" db="EMBL/GenBank/DDBJ databases">
        <authorList>
            <person name="Broberg M."/>
        </authorList>
    </citation>
    <scope>NUCLEOTIDE SEQUENCE [LARGE SCALE GENOMIC DNA]</scope>
</reference>
<accession>A0ABY6TTW3</accession>
<dbReference type="Proteomes" id="UP000766486">
    <property type="component" value="Unassembled WGS sequence"/>
</dbReference>
<sequence length="367" mass="41347">MSSKPQGEGRTPLGEGKKEKSFTKLLTRARTILKREGSSKRGSGSGLGETEAPKQPPKVAAPPQLTSAQAARARYEALQGVSRLSKAALFEERAKKLGERYGLEIKTTDWKTITVDPADDTVLRVNKPIRMRVRRTCHRCEANFTTSKECPSCQHTRCVKCARYPPRRTEEEKIASRERRAELIRVQKENAPLIVDYRFDQKPVVLKKPSRTGGQDLIYKKPRQRVRRNCHECERLFPPGSKICEGCGHIRCTDCPRDPYVSPRTLDIFPSSKLTTNALLIRPKKDKYPLGYPGDEFGPNSVPHFECHSCKALYPPGSENGTKCKNCGQEKTAASVRARPRKVEPEIELDPDILEKIEARLQALRVS</sequence>
<proteinExistence type="predicted"/>
<gene>
    <name evidence="2" type="ORF">CLO192961_LOCUS73191</name>
</gene>